<accession>F0R7Z5</accession>
<evidence type="ECO:0000256" key="6">
    <source>
        <dbReference type="SAM" id="MobiDB-lite"/>
    </source>
</evidence>
<keyword evidence="3 7" id="KW-0812">Transmembrane</keyword>
<evidence type="ECO:0000256" key="5">
    <source>
        <dbReference type="ARBA" id="ARBA00023136"/>
    </source>
</evidence>
<dbReference type="Proteomes" id="UP000007486">
    <property type="component" value="Chromosome"/>
</dbReference>
<feature type="transmembrane region" description="Helical" evidence="7">
    <location>
        <begin position="219"/>
        <end position="240"/>
    </location>
</feature>
<evidence type="ECO:0000256" key="2">
    <source>
        <dbReference type="ARBA" id="ARBA00022475"/>
    </source>
</evidence>
<evidence type="ECO:0000256" key="7">
    <source>
        <dbReference type="SAM" id="Phobius"/>
    </source>
</evidence>
<dbReference type="AlphaFoldDB" id="F0R7Z5"/>
<dbReference type="OrthoDB" id="5772680at2"/>
<keyword evidence="2" id="KW-1003">Cell membrane</keyword>
<dbReference type="EMBL" id="CP002530">
    <property type="protein sequence ID" value="ADY35937.1"/>
    <property type="molecule type" value="Genomic_DNA"/>
</dbReference>
<keyword evidence="11" id="KW-1185">Reference proteome</keyword>
<dbReference type="HOGENOM" id="CLU_051014_0_0_10"/>
<feature type="domain" description="Phage shock protein PspC N-terminal" evidence="8">
    <location>
        <begin position="107"/>
        <end position="170"/>
    </location>
</feature>
<feature type="transmembrane region" description="Helical" evidence="7">
    <location>
        <begin position="247"/>
        <end position="271"/>
    </location>
</feature>
<gene>
    <name evidence="10" type="ordered locus">Bacsa_1365</name>
</gene>
<proteinExistence type="predicted"/>
<evidence type="ECO:0000256" key="1">
    <source>
        <dbReference type="ARBA" id="ARBA00004162"/>
    </source>
</evidence>
<comment type="subcellular location">
    <subcellularLocation>
        <location evidence="1">Cell membrane</location>
        <topology evidence="1">Single-pass membrane protein</topology>
    </subcellularLocation>
</comment>
<evidence type="ECO:0000313" key="10">
    <source>
        <dbReference type="EMBL" id="ADY35937.1"/>
    </source>
</evidence>
<keyword evidence="4 7" id="KW-1133">Transmembrane helix</keyword>
<dbReference type="PANTHER" id="PTHR33885:SF3">
    <property type="entry name" value="PHAGE SHOCK PROTEIN C"/>
    <property type="match status" value="1"/>
</dbReference>
<dbReference type="STRING" id="667015.Bacsa_1365"/>
<feature type="transmembrane region" description="Helical" evidence="7">
    <location>
        <begin position="138"/>
        <end position="167"/>
    </location>
</feature>
<protein>
    <submittedName>
        <fullName evidence="10">Phage shock protein C, PspC</fullName>
    </submittedName>
</protein>
<dbReference type="Pfam" id="PF04024">
    <property type="entry name" value="PspC"/>
    <property type="match status" value="1"/>
</dbReference>
<dbReference type="InterPro" id="IPR052027">
    <property type="entry name" value="PspC"/>
</dbReference>
<dbReference type="GO" id="GO:0005886">
    <property type="term" value="C:plasma membrane"/>
    <property type="evidence" value="ECO:0007669"/>
    <property type="project" value="UniProtKB-SubCell"/>
</dbReference>
<dbReference type="RefSeq" id="WP_013617369.1">
    <property type="nucleotide sequence ID" value="NC_015164.1"/>
</dbReference>
<name>F0R7Z5_PHOSB</name>
<evidence type="ECO:0000259" key="9">
    <source>
        <dbReference type="Pfam" id="PF22571"/>
    </source>
</evidence>
<dbReference type="Pfam" id="PF22571">
    <property type="entry name" value="LiaI-LiaF-TM_PspC"/>
    <property type="match status" value="1"/>
</dbReference>
<feature type="transmembrane region" description="Helical" evidence="7">
    <location>
        <begin position="327"/>
        <end position="349"/>
    </location>
</feature>
<feature type="domain" description="PspC-related transmembrane region" evidence="9">
    <location>
        <begin position="207"/>
        <end position="343"/>
    </location>
</feature>
<evidence type="ECO:0000259" key="8">
    <source>
        <dbReference type="Pfam" id="PF04024"/>
    </source>
</evidence>
<evidence type="ECO:0000256" key="3">
    <source>
        <dbReference type="ARBA" id="ARBA00022692"/>
    </source>
</evidence>
<dbReference type="KEGG" id="bsa:Bacsa_1365"/>
<feature type="region of interest" description="Disordered" evidence="6">
    <location>
        <begin position="85"/>
        <end position="108"/>
    </location>
</feature>
<dbReference type="InterPro" id="IPR007168">
    <property type="entry name" value="Phageshock_PspC_N"/>
</dbReference>
<dbReference type="eggNOG" id="COG1983">
    <property type="taxonomic scope" value="Bacteria"/>
</dbReference>
<evidence type="ECO:0000256" key="4">
    <source>
        <dbReference type="ARBA" id="ARBA00022989"/>
    </source>
</evidence>
<dbReference type="PANTHER" id="PTHR33885">
    <property type="entry name" value="PHAGE SHOCK PROTEIN C"/>
    <property type="match status" value="1"/>
</dbReference>
<evidence type="ECO:0000313" key="11">
    <source>
        <dbReference type="Proteomes" id="UP000007486"/>
    </source>
</evidence>
<keyword evidence="5 7" id="KW-0472">Membrane</keyword>
<reference evidence="10 11" key="1">
    <citation type="journal article" date="2011" name="Stand. Genomic Sci.">
        <title>Complete genome sequence of Bacteroides salanitronis type strain (BL78).</title>
        <authorList>
            <person name="Gronow S."/>
            <person name="Held B."/>
            <person name="Lucas S."/>
            <person name="Lapidus A."/>
            <person name="Del Rio T.G."/>
            <person name="Nolan M."/>
            <person name="Tice H."/>
            <person name="Deshpande S."/>
            <person name="Cheng J.F."/>
            <person name="Pitluck S."/>
            <person name="Liolios K."/>
            <person name="Pagani I."/>
            <person name="Ivanova N."/>
            <person name="Mavromatis K."/>
            <person name="Pati A."/>
            <person name="Tapia R."/>
            <person name="Han C."/>
            <person name="Goodwin L."/>
            <person name="Chen A."/>
            <person name="Palaniappan K."/>
            <person name="Land M."/>
            <person name="Hauser L."/>
            <person name="Chang Y.J."/>
            <person name="Jeffries C.D."/>
            <person name="Brambilla E.M."/>
            <person name="Rohde M."/>
            <person name="Goker M."/>
            <person name="Detter J.C."/>
            <person name="Woyke T."/>
            <person name="Bristow J."/>
            <person name="Markowitz V."/>
            <person name="Hugenholtz P."/>
            <person name="Kyrpides N.C."/>
            <person name="Klenk H.P."/>
            <person name="Eisen J.A."/>
        </authorList>
    </citation>
    <scope>NUCLEOTIDE SEQUENCE [LARGE SCALE GENOMIC DNA]</scope>
    <source>
        <strain evidence="10 11">DSM 18170</strain>
    </source>
</reference>
<dbReference type="InterPro" id="IPR054321">
    <property type="entry name" value="PspC-rel_TM"/>
</dbReference>
<sequence length="355" mass="39170">MKKTLTVNLGGTVYHIDEDAYVLLDNYLNNLRYHFRKEAGADEIVRDMETRISELFNEYIREGVQVITIEQVEAVIARMGKPEELNAEGEDEQAEKKAEAPAQGPAKRLFRNPDDRILGGVVSGLGAYFGCDPTPLRILLLVAGFILLSFGGFFPLMLAYIILWIIIPQARTATEKLQMRGEPINVENIGKTVTDGFERESEKERSAGPRSGLARFFDGLVQVAGFIIKFVLVLLAICCIPALVVGLIVAFALLMAATGILASAPAILYYALPEIDWSLLSTAPVSVIGLSVCALLVVGIPIWGFLQLLLQSFKVWRPMSTGVKITLILLWILAVAVGTFFLFQLPFLIDSMYWA</sequence>
<feature type="transmembrane region" description="Helical" evidence="7">
    <location>
        <begin position="283"/>
        <end position="306"/>
    </location>
</feature>
<organism evidence="10 11">
    <name type="scientific">Phocaeicola salanitronis (strain DSM 18170 / JCM 13657 / CCUG 60908 / BL78)</name>
    <name type="common">Bacteroides salanitronis</name>
    <dbReference type="NCBI Taxonomy" id="667015"/>
    <lineage>
        <taxon>Bacteria</taxon>
        <taxon>Pseudomonadati</taxon>
        <taxon>Bacteroidota</taxon>
        <taxon>Bacteroidia</taxon>
        <taxon>Bacteroidales</taxon>
        <taxon>Bacteroidaceae</taxon>
        <taxon>Phocaeicola</taxon>
    </lineage>
</organism>